<comment type="caution">
    <text evidence="1">The sequence shown here is derived from an EMBL/GenBank/DDBJ whole genome shotgun (WGS) entry which is preliminary data.</text>
</comment>
<gene>
    <name evidence="1" type="ORF">B4114_2304</name>
</gene>
<accession>A0A150NBY8</accession>
<proteinExistence type="predicted"/>
<dbReference type="PANTHER" id="PTHR35090">
    <property type="entry name" value="DNA-DIRECTED RNA POLYMERASE SUBUNIT I"/>
    <property type="match status" value="1"/>
</dbReference>
<dbReference type="InterPro" id="IPR019642">
    <property type="entry name" value="DUF2507"/>
</dbReference>
<dbReference type="PANTHER" id="PTHR35090:SF1">
    <property type="entry name" value="SLR0144 PROTEIN"/>
    <property type="match status" value="1"/>
</dbReference>
<dbReference type="AlphaFoldDB" id="A0A150NBY8"/>
<dbReference type="Gene3D" id="3.30.1380.20">
    <property type="entry name" value="Trafficking protein particle complex subunit 3"/>
    <property type="match status" value="1"/>
</dbReference>
<organism evidence="1 2">
    <name type="scientific">Geobacillus stearothermophilus</name>
    <name type="common">Bacillus stearothermophilus</name>
    <dbReference type="NCBI Taxonomy" id="1422"/>
    <lineage>
        <taxon>Bacteria</taxon>
        <taxon>Bacillati</taxon>
        <taxon>Bacillota</taxon>
        <taxon>Bacilli</taxon>
        <taxon>Bacillales</taxon>
        <taxon>Anoxybacillaceae</taxon>
        <taxon>Geobacillus</taxon>
    </lineage>
</organism>
<evidence type="ECO:0000313" key="2">
    <source>
        <dbReference type="Proteomes" id="UP000075517"/>
    </source>
</evidence>
<dbReference type="PATRIC" id="fig|1422.17.peg.2901"/>
<dbReference type="Pfam" id="PF10702">
    <property type="entry name" value="DUF2507"/>
    <property type="match status" value="1"/>
</dbReference>
<dbReference type="SUPFAM" id="SSF111126">
    <property type="entry name" value="Ligand-binding domain in the NO signalling and Golgi transport"/>
    <property type="match status" value="1"/>
</dbReference>
<reference evidence="1 2" key="1">
    <citation type="submission" date="2016-01" db="EMBL/GenBank/DDBJ databases">
        <title>Draft Genome Sequences of Seven Thermophilic Sporeformers Isolated from Foods.</title>
        <authorList>
            <person name="Berendsen E.M."/>
            <person name="Wells-Bennik M.H."/>
            <person name="Krawcyk A.O."/>
            <person name="De Jong A."/>
            <person name="Holsappel S."/>
            <person name="Eijlander R.T."/>
            <person name="Kuipers O.P."/>
        </authorList>
    </citation>
    <scope>NUCLEOTIDE SEQUENCE [LARGE SCALE GENOMIC DNA]</scope>
    <source>
        <strain evidence="1 2">B4114</strain>
    </source>
</reference>
<protein>
    <submittedName>
        <fullName evidence="1">Uncharacterized protein</fullName>
    </submittedName>
</protein>
<sequence length="151" mass="17154">MMRQPSLEKQYETFRSITQSAFGAELLRHSLLPELLGKNAPSLLYWAGRQLARRYPLRDLEQIAAFFEEAGWGTLTAGEERNDELPIELSGSIIAARFSLYGSCSFQLEAGFLAEQIEQQKRLVTEAVELPAKRAGQARILVKWDRKQPIE</sequence>
<evidence type="ECO:0000313" key="1">
    <source>
        <dbReference type="EMBL" id="KYD34200.1"/>
    </source>
</evidence>
<dbReference type="EMBL" id="LQYY01000057">
    <property type="protein sequence ID" value="KYD34200.1"/>
    <property type="molecule type" value="Genomic_DNA"/>
</dbReference>
<dbReference type="InterPro" id="IPR024096">
    <property type="entry name" value="NO_sig/Golgi_transp_ligand-bd"/>
</dbReference>
<dbReference type="Proteomes" id="UP000075517">
    <property type="component" value="Unassembled WGS sequence"/>
</dbReference>
<name>A0A150NBY8_GEOSE</name>